<dbReference type="OrthoDB" id="5407799at2759"/>
<dbReference type="PANTHER" id="PTHR46603:SF1">
    <property type="entry name" value="ABSCISSION_NOCUT CHECKPOINT REGULATOR"/>
    <property type="match status" value="1"/>
</dbReference>
<evidence type="ECO:0000256" key="1">
    <source>
        <dbReference type="SAM" id="MobiDB-lite"/>
    </source>
</evidence>
<gene>
    <name evidence="2" type="ORF">BCR39DRAFT_601282</name>
</gene>
<dbReference type="Pfam" id="PF22586">
    <property type="entry name" value="ANCHR-like_BBOX"/>
    <property type="match status" value="1"/>
</dbReference>
<feature type="compositionally biased region" description="Acidic residues" evidence="1">
    <location>
        <begin position="150"/>
        <end position="166"/>
    </location>
</feature>
<sequence>MNEDDLLKRFAALRAPTLSPSDPRASTEAASKRAEEEDDELERIADGRGPSVQTVARAQGEEVEDEDKAMQRRLALLRGEEMPLNEDELELGDDEVEAYIASLSSTTFPAPSMAQEAHTDDDKDDLRDEARSALNEAQPFLPSPPQDPSTLDDIENDGYDEEETEEDILRRTLDTVRLEGGSRKKGEKGQEEENELDILRKALEEAEQEVLVPPQPQHPTRADKSIPDAVKDGGDSSLKEDKSEATMDQFPEIPIDLPRSEGEEEADDDDETKRLMDRLLGLSGPTTISLPKVPTSTPGDSHSKVTTTPGDSAKKEVGKGYGLHGWNDERDDDLDSWCCICNKDATLVCLGCDGDNYCNECWAEGHGPGGEVGHRTKRLVWGRKRALGA</sequence>
<dbReference type="InterPro" id="IPR044553">
    <property type="entry name" value="Bbox1_ANCHR"/>
</dbReference>
<feature type="compositionally biased region" description="Basic and acidic residues" evidence="1">
    <location>
        <begin position="220"/>
        <end position="245"/>
    </location>
</feature>
<feature type="region of interest" description="Disordered" evidence="1">
    <location>
        <begin position="104"/>
        <end position="271"/>
    </location>
</feature>
<protein>
    <submittedName>
        <fullName evidence="2">Uncharacterized protein</fullName>
    </submittedName>
</protein>
<dbReference type="STRING" id="71784.A0A1Y2AGP0"/>
<keyword evidence="3" id="KW-1185">Reference proteome</keyword>
<proteinExistence type="predicted"/>
<reference evidence="2 3" key="1">
    <citation type="submission" date="2016-07" db="EMBL/GenBank/DDBJ databases">
        <title>Pervasive Adenine N6-methylation of Active Genes in Fungi.</title>
        <authorList>
            <consortium name="DOE Joint Genome Institute"/>
            <person name="Mondo S.J."/>
            <person name="Dannebaum R.O."/>
            <person name="Kuo R.C."/>
            <person name="Labutti K."/>
            <person name="Haridas S."/>
            <person name="Kuo A."/>
            <person name="Salamov A."/>
            <person name="Ahrendt S.R."/>
            <person name="Lipzen A."/>
            <person name="Sullivan W."/>
            <person name="Andreopoulos W.B."/>
            <person name="Clum A."/>
            <person name="Lindquist E."/>
            <person name="Daum C."/>
            <person name="Ramamoorthy G.K."/>
            <person name="Gryganskyi A."/>
            <person name="Culley D."/>
            <person name="Magnuson J.K."/>
            <person name="James T.Y."/>
            <person name="O'Malley M.A."/>
            <person name="Stajich J.E."/>
            <person name="Spatafora J.W."/>
            <person name="Visel A."/>
            <person name="Grigoriev I.V."/>
        </authorList>
    </citation>
    <scope>NUCLEOTIDE SEQUENCE [LARGE SCALE GENOMIC DNA]</scope>
    <source>
        <strain evidence="2 3">68-887.2</strain>
    </source>
</reference>
<evidence type="ECO:0000313" key="3">
    <source>
        <dbReference type="Proteomes" id="UP000193986"/>
    </source>
</evidence>
<feature type="compositionally biased region" description="Basic and acidic residues" evidence="1">
    <location>
        <begin position="167"/>
        <end position="204"/>
    </location>
</feature>
<evidence type="ECO:0000313" key="2">
    <source>
        <dbReference type="EMBL" id="ORY21460.1"/>
    </source>
</evidence>
<accession>A0A1Y2AGP0</accession>
<comment type="caution">
    <text evidence="2">The sequence shown here is derived from an EMBL/GenBank/DDBJ whole genome shotgun (WGS) entry which is preliminary data.</text>
</comment>
<dbReference type="AlphaFoldDB" id="A0A1Y2AGP0"/>
<name>A0A1Y2AGP0_9TREE</name>
<feature type="region of interest" description="Disordered" evidence="1">
    <location>
        <begin position="283"/>
        <end position="316"/>
    </location>
</feature>
<organism evidence="2 3">
    <name type="scientific">Naematelia encephala</name>
    <dbReference type="NCBI Taxonomy" id="71784"/>
    <lineage>
        <taxon>Eukaryota</taxon>
        <taxon>Fungi</taxon>
        <taxon>Dikarya</taxon>
        <taxon>Basidiomycota</taxon>
        <taxon>Agaricomycotina</taxon>
        <taxon>Tremellomycetes</taxon>
        <taxon>Tremellales</taxon>
        <taxon>Naemateliaceae</taxon>
        <taxon>Naematelia</taxon>
    </lineage>
</organism>
<dbReference type="Proteomes" id="UP000193986">
    <property type="component" value="Unassembled WGS sequence"/>
</dbReference>
<dbReference type="EMBL" id="MCFC01000110">
    <property type="protein sequence ID" value="ORY21460.1"/>
    <property type="molecule type" value="Genomic_DNA"/>
</dbReference>
<dbReference type="CDD" id="cd19817">
    <property type="entry name" value="Bbox1_ANCHR-like"/>
    <property type="match status" value="1"/>
</dbReference>
<dbReference type="PANTHER" id="PTHR46603">
    <property type="entry name" value="ABSCISSION/NOCUT CHECKPOINT REGULATOR"/>
    <property type="match status" value="1"/>
</dbReference>
<dbReference type="SUPFAM" id="SSF57845">
    <property type="entry name" value="B-box zinc-binding domain"/>
    <property type="match status" value="1"/>
</dbReference>
<feature type="compositionally biased region" description="Basic and acidic residues" evidence="1">
    <location>
        <begin position="117"/>
        <end position="131"/>
    </location>
</feature>
<dbReference type="InParanoid" id="A0A1Y2AGP0"/>
<feature type="region of interest" description="Disordered" evidence="1">
    <location>
        <begin position="12"/>
        <end position="68"/>
    </location>
</feature>
<feature type="compositionally biased region" description="Polar residues" evidence="1">
    <location>
        <begin position="284"/>
        <end position="310"/>
    </location>
</feature>